<gene>
    <name evidence="4" type="ORF">SI7747_13016404</name>
</gene>
<dbReference type="Pfam" id="PF08059">
    <property type="entry name" value="SEP"/>
    <property type="match status" value="1"/>
</dbReference>
<proteinExistence type="predicted"/>
<dbReference type="InterPro" id="IPR029071">
    <property type="entry name" value="Ubiquitin-like_domsf"/>
</dbReference>
<dbReference type="FunFam" id="3.30.420.210:FF:000005">
    <property type="entry name" value="Plant UBX domain-containing protein 4"/>
    <property type="match status" value="1"/>
</dbReference>
<dbReference type="EMBL" id="CACRZD030000013">
    <property type="protein sequence ID" value="CAA6670001.1"/>
    <property type="molecule type" value="Genomic_DNA"/>
</dbReference>
<dbReference type="PANTHER" id="PTHR23333">
    <property type="entry name" value="UBX DOMAIN CONTAINING PROTEIN"/>
    <property type="match status" value="1"/>
</dbReference>
<accession>A0A7I8JJF1</accession>
<dbReference type="CDD" id="cd01770">
    <property type="entry name" value="UBX_UBXN2"/>
    <property type="match status" value="1"/>
</dbReference>
<dbReference type="Pfam" id="PF00789">
    <property type="entry name" value="UBX"/>
    <property type="match status" value="1"/>
</dbReference>
<dbReference type="SMART" id="SM00553">
    <property type="entry name" value="SEP"/>
    <property type="match status" value="1"/>
</dbReference>
<dbReference type="Gene3D" id="3.10.20.90">
    <property type="entry name" value="Phosphatidylinositol 3-kinase Catalytic Subunit, Chain A, domain 1"/>
    <property type="match status" value="1"/>
</dbReference>
<feature type="region of interest" description="Disordered" evidence="1">
    <location>
        <begin position="187"/>
        <end position="220"/>
    </location>
</feature>
<dbReference type="GO" id="GO:0007030">
    <property type="term" value="P:Golgi organization"/>
    <property type="evidence" value="ECO:0007669"/>
    <property type="project" value="TreeGrafter"/>
</dbReference>
<dbReference type="GO" id="GO:0043161">
    <property type="term" value="P:proteasome-mediated ubiquitin-dependent protein catabolic process"/>
    <property type="evidence" value="ECO:0007669"/>
    <property type="project" value="TreeGrafter"/>
</dbReference>
<dbReference type="PROSITE" id="PS51399">
    <property type="entry name" value="SEP"/>
    <property type="match status" value="1"/>
</dbReference>
<feature type="compositionally biased region" description="Low complexity" evidence="1">
    <location>
        <begin position="1"/>
        <end position="19"/>
    </location>
</feature>
<dbReference type="GO" id="GO:0043130">
    <property type="term" value="F:ubiquitin binding"/>
    <property type="evidence" value="ECO:0007669"/>
    <property type="project" value="TreeGrafter"/>
</dbReference>
<evidence type="ECO:0000313" key="5">
    <source>
        <dbReference type="Proteomes" id="UP001189122"/>
    </source>
</evidence>
<dbReference type="EMBL" id="LR743600">
    <property type="protein sequence ID" value="CAA2630758.1"/>
    <property type="molecule type" value="Genomic_DNA"/>
</dbReference>
<evidence type="ECO:0000256" key="1">
    <source>
        <dbReference type="SAM" id="MobiDB-lite"/>
    </source>
</evidence>
<feature type="compositionally biased region" description="Low complexity" evidence="1">
    <location>
        <begin position="187"/>
        <end position="200"/>
    </location>
</feature>
<dbReference type="Gene3D" id="3.30.420.210">
    <property type="entry name" value="SEP domain"/>
    <property type="match status" value="1"/>
</dbReference>
<dbReference type="PROSITE" id="PS50033">
    <property type="entry name" value="UBX"/>
    <property type="match status" value="1"/>
</dbReference>
<organism evidence="4">
    <name type="scientific">Spirodela intermedia</name>
    <name type="common">Intermediate duckweed</name>
    <dbReference type="NCBI Taxonomy" id="51605"/>
    <lineage>
        <taxon>Eukaryota</taxon>
        <taxon>Viridiplantae</taxon>
        <taxon>Streptophyta</taxon>
        <taxon>Embryophyta</taxon>
        <taxon>Tracheophyta</taxon>
        <taxon>Spermatophyta</taxon>
        <taxon>Magnoliopsida</taxon>
        <taxon>Liliopsida</taxon>
        <taxon>Araceae</taxon>
        <taxon>Lemnoideae</taxon>
        <taxon>Spirodela</taxon>
    </lineage>
</organism>
<sequence length="298" mass="32251">MASSSGSGRSSKPSKPSGGRPAGGIRTLADLNRRPSPGSDSEDSDGPQEYYTGGEKSGMLVQDPSKSNPDVEAIFEQARQMDFTGTGRLLSGETVQVAPQPPEEVLHDVVFWIDGFTVNDGPLRRFDDPENASFLESIKKSECPRELEPADRRTAVHVNLSRREQKCPEPVKRFSAFVGIGRTLSTAPAAAGSPSPAPAGTFTDGATGSPPGGLSVDESLPSTSIQLRLADGTRMVARFNNHHTVGDIRAFIDASRPAAERGYRLQTMGFPRRSSRTLLRPLNRRDSLTQWSSRNCRR</sequence>
<dbReference type="InterPro" id="IPR012989">
    <property type="entry name" value="SEP_domain"/>
</dbReference>
<dbReference type="GO" id="GO:0061025">
    <property type="term" value="P:membrane fusion"/>
    <property type="evidence" value="ECO:0007669"/>
    <property type="project" value="TreeGrafter"/>
</dbReference>
<dbReference type="GO" id="GO:0005634">
    <property type="term" value="C:nucleus"/>
    <property type="evidence" value="ECO:0007669"/>
    <property type="project" value="TreeGrafter"/>
</dbReference>
<keyword evidence="5" id="KW-1185">Reference proteome</keyword>
<dbReference type="PANTHER" id="PTHR23333:SF20">
    <property type="entry name" value="NSFL1 COFACTOR P47"/>
    <property type="match status" value="1"/>
</dbReference>
<feature type="domain" description="SEP" evidence="3">
    <location>
        <begin position="104"/>
        <end position="168"/>
    </location>
</feature>
<dbReference type="GO" id="GO:0031468">
    <property type="term" value="P:nuclear membrane reassembly"/>
    <property type="evidence" value="ECO:0007669"/>
    <property type="project" value="TreeGrafter"/>
</dbReference>
<dbReference type="InterPro" id="IPR036241">
    <property type="entry name" value="NSFL1C_SEP_dom_sf"/>
</dbReference>
<evidence type="ECO:0000313" key="4">
    <source>
        <dbReference type="EMBL" id="CAA2630758.1"/>
    </source>
</evidence>
<dbReference type="InterPro" id="IPR001012">
    <property type="entry name" value="UBX_dom"/>
</dbReference>
<name>A0A7I8JJF1_SPIIN</name>
<evidence type="ECO:0000259" key="2">
    <source>
        <dbReference type="PROSITE" id="PS50033"/>
    </source>
</evidence>
<reference evidence="4 5" key="1">
    <citation type="submission" date="2019-12" db="EMBL/GenBank/DDBJ databases">
        <authorList>
            <person name="Scholz U."/>
            <person name="Mascher M."/>
            <person name="Fiebig A."/>
        </authorList>
    </citation>
    <scope>NUCLEOTIDE SEQUENCE</scope>
</reference>
<protein>
    <submittedName>
        <fullName evidence="4">Uncharacterized protein</fullName>
    </submittedName>
</protein>
<feature type="region of interest" description="Disordered" evidence="1">
    <location>
        <begin position="1"/>
        <end position="70"/>
    </location>
</feature>
<dbReference type="GO" id="GO:0000045">
    <property type="term" value="P:autophagosome assembly"/>
    <property type="evidence" value="ECO:0007669"/>
    <property type="project" value="TreeGrafter"/>
</dbReference>
<evidence type="ECO:0000259" key="3">
    <source>
        <dbReference type="PROSITE" id="PS51399"/>
    </source>
</evidence>
<feature type="domain" description="UBX" evidence="2">
    <location>
        <begin position="218"/>
        <end position="274"/>
    </location>
</feature>
<dbReference type="SUPFAM" id="SSF102848">
    <property type="entry name" value="NSFL1 (p97 ATPase) cofactor p47, SEP domain"/>
    <property type="match status" value="1"/>
</dbReference>
<dbReference type="GO" id="GO:0005829">
    <property type="term" value="C:cytosol"/>
    <property type="evidence" value="ECO:0007669"/>
    <property type="project" value="TreeGrafter"/>
</dbReference>
<dbReference type="SUPFAM" id="SSF54236">
    <property type="entry name" value="Ubiquitin-like"/>
    <property type="match status" value="1"/>
</dbReference>
<dbReference type="AlphaFoldDB" id="A0A7I8JJF1"/>
<dbReference type="Proteomes" id="UP001189122">
    <property type="component" value="Unassembled WGS sequence"/>
</dbReference>